<evidence type="ECO:0000256" key="11">
    <source>
        <dbReference type="SAM" id="Coils"/>
    </source>
</evidence>
<gene>
    <name evidence="13" type="ORF">ABEB36_007591</name>
</gene>
<keyword evidence="5 9" id="KW-0067">ATP-binding</keyword>
<evidence type="ECO:0000313" key="14">
    <source>
        <dbReference type="Proteomes" id="UP001566132"/>
    </source>
</evidence>
<evidence type="ECO:0000256" key="8">
    <source>
        <dbReference type="ARBA" id="ARBA00034704"/>
    </source>
</evidence>
<protein>
    <recommendedName>
        <fullName evidence="10">Kinesin-like protein</fullName>
    </recommendedName>
</protein>
<evidence type="ECO:0000256" key="7">
    <source>
        <dbReference type="ARBA" id="ARBA00023212"/>
    </source>
</evidence>
<dbReference type="GO" id="GO:0005874">
    <property type="term" value="C:microtubule"/>
    <property type="evidence" value="ECO:0007669"/>
    <property type="project" value="UniProtKB-KW"/>
</dbReference>
<evidence type="ECO:0000256" key="10">
    <source>
        <dbReference type="RuleBase" id="RU000394"/>
    </source>
</evidence>
<dbReference type="InterPro" id="IPR027417">
    <property type="entry name" value="P-loop_NTPase"/>
</dbReference>
<evidence type="ECO:0000256" key="5">
    <source>
        <dbReference type="ARBA" id="ARBA00022840"/>
    </source>
</evidence>
<dbReference type="SUPFAM" id="SSF52540">
    <property type="entry name" value="P-loop containing nucleoside triphosphate hydrolases"/>
    <property type="match status" value="1"/>
</dbReference>
<dbReference type="InterPro" id="IPR019821">
    <property type="entry name" value="Kinesin_motor_CS"/>
</dbReference>
<keyword evidence="11" id="KW-0175">Coiled coil</keyword>
<evidence type="ECO:0000256" key="3">
    <source>
        <dbReference type="ARBA" id="ARBA00022701"/>
    </source>
</evidence>
<dbReference type="FunFam" id="3.40.850.10:FF:000019">
    <property type="entry name" value="Kinesin-like protein KIN-5D"/>
    <property type="match status" value="1"/>
</dbReference>
<feature type="coiled-coil region" evidence="11">
    <location>
        <begin position="354"/>
        <end position="381"/>
    </location>
</feature>
<dbReference type="PROSITE" id="PS00411">
    <property type="entry name" value="KINESIN_MOTOR_1"/>
    <property type="match status" value="1"/>
</dbReference>
<comment type="similarity">
    <text evidence="8">Belongs to the TRAFAC class myosin-kinesin ATPase superfamily. Kinesin family. KIN-5/BimC subfamily.</text>
</comment>
<dbReference type="PANTHER" id="PTHR47970:SF12">
    <property type="entry name" value="KINESIN FAMILY MEMBER 11"/>
    <property type="match status" value="1"/>
</dbReference>
<organism evidence="13 14">
    <name type="scientific">Hypothenemus hampei</name>
    <name type="common">Coffee berry borer</name>
    <dbReference type="NCBI Taxonomy" id="57062"/>
    <lineage>
        <taxon>Eukaryota</taxon>
        <taxon>Metazoa</taxon>
        <taxon>Ecdysozoa</taxon>
        <taxon>Arthropoda</taxon>
        <taxon>Hexapoda</taxon>
        <taxon>Insecta</taxon>
        <taxon>Pterygota</taxon>
        <taxon>Neoptera</taxon>
        <taxon>Endopterygota</taxon>
        <taxon>Coleoptera</taxon>
        <taxon>Polyphaga</taxon>
        <taxon>Cucujiformia</taxon>
        <taxon>Curculionidae</taxon>
        <taxon>Scolytinae</taxon>
        <taxon>Hypothenemus</taxon>
    </lineage>
</organism>
<dbReference type="Gene3D" id="3.40.850.10">
    <property type="entry name" value="Kinesin motor domain"/>
    <property type="match status" value="1"/>
</dbReference>
<keyword evidence="4 9" id="KW-0547">Nucleotide-binding</keyword>
<sequence length="876" mass="99784">MSQLYGGSRKKTGQNVKVVVRVRPMANEESNSNQIIVSCNPPQEIQAKDKKYTFDRVFSANSSQTDIYNYVIKPMVNDVLAGYNCTVFAYGQTGSGKTYTMTGGDPDAANNNFEYLIDERSGCIPRIATHIFEQLGLMNICGFSVKVSFLELYNEEVRDLLNNDISTSSLNLYIDLKGSVYIQHLNEVDVFNSKDIYELIRKGTLKRRTASTLLNNHSSRSHSVFTITVSTQEITATGLEVLKTGKINLVDLAGSENIAKSGAKDKRVQEMANINRSLLTLGRVITLLAENNKHIPYRESKLTRILQDSLGGNCKTCIIGTVCPALSSFEETLNTLEYASRARNIKNNPVLNKHEAKTQMIQDLTNEIEKLKKDLEAERSRHSGVYVAKDNWDQLNQELSMKSNILSHKNSAIANLTSRIEELETVREIKTKQHENMLQIFQKTKQRLKDQKVSMLKQEYALKYYLNTLEENHNTASDLVQKLTNDRNVLQNKLESQYHNQHANEKIIKHQSSAIGNTINSALMSVEAITNMWQDYQSDSKVMFESAITKLNNDTTDVIKNWTTAVQPKIHSQFEDLVQTIKSSTQHIQNNIGNLDQRGLVTTDSENASSSFEPISQFLDDLSNKKDLYSNADQSLDVMIARVQKSKENSKEHLRKLALCSDETRQHIIDQEAMLKFLEKIKGFVKDESKNTLQAVRVKECVTKVEKEHQLTKDKLNLISEICCKNEEMLIEKVYNEVQHNIEKDFHNYLTEETTLIRNSQSEALSSLLETNRTLTNRITANLSEIDNHFRTIEELRTGIEQELIPVKRTGDTPKQTFVNFPKKLTDVALPRTLLLQKFEEEHQEDLQNVSIDFSISEDLFDDFGTEEQSERLDNS</sequence>
<reference evidence="13 14" key="1">
    <citation type="submission" date="2024-05" db="EMBL/GenBank/DDBJ databases">
        <title>Genetic variation in Jamaican populations of the coffee berry borer (Hypothenemus hampei).</title>
        <authorList>
            <person name="Errbii M."/>
            <person name="Myrie A."/>
        </authorList>
    </citation>
    <scope>NUCLEOTIDE SEQUENCE [LARGE SCALE GENOMIC DNA]</scope>
    <source>
        <strain evidence="13">JA-Hopewell-2020-01-JO</strain>
        <tissue evidence="13">Whole body</tissue>
    </source>
</reference>
<proteinExistence type="inferred from homology"/>
<dbReference type="AlphaFoldDB" id="A0ABD1EWZ1"/>
<dbReference type="PROSITE" id="PS50067">
    <property type="entry name" value="KINESIN_MOTOR_2"/>
    <property type="match status" value="1"/>
</dbReference>
<dbReference type="InterPro" id="IPR001752">
    <property type="entry name" value="Kinesin_motor_dom"/>
</dbReference>
<evidence type="ECO:0000259" key="12">
    <source>
        <dbReference type="PROSITE" id="PS50067"/>
    </source>
</evidence>
<evidence type="ECO:0000256" key="1">
    <source>
        <dbReference type="ARBA" id="ARBA00004245"/>
    </source>
</evidence>
<dbReference type="EMBL" id="JBDJPC010000005">
    <property type="protein sequence ID" value="KAL1502452.1"/>
    <property type="molecule type" value="Genomic_DNA"/>
</dbReference>
<evidence type="ECO:0000256" key="2">
    <source>
        <dbReference type="ARBA" id="ARBA00022490"/>
    </source>
</evidence>
<name>A0ABD1EWZ1_HYPHA</name>
<keyword evidence="2" id="KW-0963">Cytoplasm</keyword>
<evidence type="ECO:0000313" key="13">
    <source>
        <dbReference type="EMBL" id="KAL1502452.1"/>
    </source>
</evidence>
<keyword evidence="6 9" id="KW-0505">Motor protein</keyword>
<dbReference type="InterPro" id="IPR036961">
    <property type="entry name" value="Kinesin_motor_dom_sf"/>
</dbReference>
<dbReference type="GO" id="GO:0003774">
    <property type="term" value="F:cytoskeletal motor activity"/>
    <property type="evidence" value="ECO:0007669"/>
    <property type="project" value="UniProtKB-UniRule"/>
</dbReference>
<keyword evidence="14" id="KW-1185">Reference proteome</keyword>
<evidence type="ECO:0000256" key="4">
    <source>
        <dbReference type="ARBA" id="ARBA00022741"/>
    </source>
</evidence>
<dbReference type="GO" id="GO:0005524">
    <property type="term" value="F:ATP binding"/>
    <property type="evidence" value="ECO:0007669"/>
    <property type="project" value="UniProtKB-UniRule"/>
</dbReference>
<evidence type="ECO:0000256" key="9">
    <source>
        <dbReference type="PROSITE-ProRule" id="PRU00283"/>
    </source>
</evidence>
<feature type="binding site" evidence="9">
    <location>
        <begin position="91"/>
        <end position="98"/>
    </location>
    <ligand>
        <name>ATP</name>
        <dbReference type="ChEBI" id="CHEBI:30616"/>
    </ligand>
</feature>
<dbReference type="Proteomes" id="UP001566132">
    <property type="component" value="Unassembled WGS sequence"/>
</dbReference>
<dbReference type="InterPro" id="IPR047149">
    <property type="entry name" value="KIF11-like"/>
</dbReference>
<dbReference type="PANTHER" id="PTHR47970">
    <property type="entry name" value="KINESIN-LIKE PROTEIN KIF11"/>
    <property type="match status" value="1"/>
</dbReference>
<comment type="caution">
    <text evidence="13">The sequence shown here is derived from an EMBL/GenBank/DDBJ whole genome shotgun (WGS) entry which is preliminary data.</text>
</comment>
<dbReference type="GO" id="GO:0007051">
    <property type="term" value="P:spindle organization"/>
    <property type="evidence" value="ECO:0007669"/>
    <property type="project" value="UniProtKB-ARBA"/>
</dbReference>
<feature type="coiled-coil region" evidence="11">
    <location>
        <begin position="406"/>
        <end position="500"/>
    </location>
</feature>
<dbReference type="SMART" id="SM00129">
    <property type="entry name" value="KISc"/>
    <property type="match status" value="1"/>
</dbReference>
<comment type="subcellular location">
    <subcellularLocation>
        <location evidence="1">Cytoplasm</location>
        <location evidence="1">Cytoskeleton</location>
    </subcellularLocation>
</comment>
<feature type="domain" description="Kinesin motor" evidence="12">
    <location>
        <begin position="15"/>
        <end position="345"/>
    </location>
</feature>
<keyword evidence="3 10" id="KW-0493">Microtubule</keyword>
<dbReference type="PRINTS" id="PR00380">
    <property type="entry name" value="KINESINHEAVY"/>
</dbReference>
<dbReference type="Pfam" id="PF00225">
    <property type="entry name" value="Kinesin"/>
    <property type="match status" value="1"/>
</dbReference>
<evidence type="ECO:0000256" key="6">
    <source>
        <dbReference type="ARBA" id="ARBA00023175"/>
    </source>
</evidence>
<keyword evidence="7" id="KW-0206">Cytoskeleton</keyword>
<accession>A0ABD1EWZ1</accession>